<dbReference type="Pfam" id="PF04167">
    <property type="entry name" value="DUF402"/>
    <property type="match status" value="1"/>
</dbReference>
<protein>
    <recommendedName>
        <fullName evidence="2">DUF402 domain-containing protein</fullName>
    </recommendedName>
</protein>
<keyword evidence="4" id="KW-1185">Reference proteome</keyword>
<organism evidence="3 4">
    <name type="scientific">Rhizocola hellebori</name>
    <dbReference type="NCBI Taxonomy" id="1392758"/>
    <lineage>
        <taxon>Bacteria</taxon>
        <taxon>Bacillati</taxon>
        <taxon>Actinomycetota</taxon>
        <taxon>Actinomycetes</taxon>
        <taxon>Micromonosporales</taxon>
        <taxon>Micromonosporaceae</taxon>
        <taxon>Rhizocola</taxon>
    </lineage>
</organism>
<dbReference type="SUPFAM" id="SSF159234">
    <property type="entry name" value="FomD-like"/>
    <property type="match status" value="1"/>
</dbReference>
<evidence type="ECO:0000313" key="3">
    <source>
        <dbReference type="EMBL" id="GIH04672.1"/>
    </source>
</evidence>
<gene>
    <name evidence="3" type="ORF">Rhe02_27390</name>
</gene>
<comment type="caution">
    <text evidence="3">The sequence shown here is derived from an EMBL/GenBank/DDBJ whole genome shotgun (WGS) entry which is preliminary data.</text>
</comment>
<name>A0A8J3Q7G9_9ACTN</name>
<reference evidence="3" key="1">
    <citation type="submission" date="2021-01" db="EMBL/GenBank/DDBJ databases">
        <title>Whole genome shotgun sequence of Rhizocola hellebori NBRC 109834.</title>
        <authorList>
            <person name="Komaki H."/>
            <person name="Tamura T."/>
        </authorList>
    </citation>
    <scope>NUCLEOTIDE SEQUENCE</scope>
    <source>
        <strain evidence="3">NBRC 109834</strain>
    </source>
</reference>
<dbReference type="InterPro" id="IPR050212">
    <property type="entry name" value="Ntdp-like"/>
</dbReference>
<dbReference type="Proteomes" id="UP000612899">
    <property type="component" value="Unassembled WGS sequence"/>
</dbReference>
<evidence type="ECO:0000259" key="2">
    <source>
        <dbReference type="Pfam" id="PF04167"/>
    </source>
</evidence>
<dbReference type="EMBL" id="BONY01000014">
    <property type="protein sequence ID" value="GIH04672.1"/>
    <property type="molecule type" value="Genomic_DNA"/>
</dbReference>
<sequence>MRFQPGQTVVRRCVHRNGRIAAAESGRVISDDHLGLMIWVGGGSGVMRRATLDGELVRALPVREKLAIPTMLKPMRWRGHGVLILTPPGAAHSIWWFFGEDASFDGWYVNLEAPAVRWRGGIDIRDQALDIWVHPDLSWRWKDEDEFADRTDHPLFWTSQEAVEIRAEGERMIALAEKGAYPFDGTHVDFMPDPSWTPSTFPAIWDFPPQILEKGSE</sequence>
<dbReference type="GO" id="GO:0016787">
    <property type="term" value="F:hydrolase activity"/>
    <property type="evidence" value="ECO:0007669"/>
    <property type="project" value="UniProtKB-KW"/>
</dbReference>
<dbReference type="AlphaFoldDB" id="A0A8J3Q7G9"/>
<evidence type="ECO:0000256" key="1">
    <source>
        <dbReference type="ARBA" id="ARBA00022801"/>
    </source>
</evidence>
<keyword evidence="1" id="KW-0378">Hydrolase</keyword>
<dbReference type="PANTHER" id="PTHR39159">
    <property type="match status" value="1"/>
</dbReference>
<dbReference type="Gene3D" id="2.40.380.10">
    <property type="entry name" value="FomD-like"/>
    <property type="match status" value="1"/>
</dbReference>
<evidence type="ECO:0000313" key="4">
    <source>
        <dbReference type="Proteomes" id="UP000612899"/>
    </source>
</evidence>
<accession>A0A8J3Q7G9</accession>
<dbReference type="RefSeq" id="WP_239123773.1">
    <property type="nucleotide sequence ID" value="NZ_BONY01000014.1"/>
</dbReference>
<dbReference type="InterPro" id="IPR007295">
    <property type="entry name" value="DUF402"/>
</dbReference>
<proteinExistence type="predicted"/>
<dbReference type="InterPro" id="IPR035930">
    <property type="entry name" value="FomD-like_sf"/>
</dbReference>
<feature type="domain" description="DUF402" evidence="2">
    <location>
        <begin position="58"/>
        <end position="180"/>
    </location>
</feature>
<dbReference type="PANTHER" id="PTHR39159:SF1">
    <property type="entry name" value="UPF0374 PROTEIN YGAC"/>
    <property type="match status" value="1"/>
</dbReference>